<dbReference type="SUPFAM" id="SSF103506">
    <property type="entry name" value="Mitochondrial carrier"/>
    <property type="match status" value="1"/>
</dbReference>
<dbReference type="GO" id="GO:0005743">
    <property type="term" value="C:mitochondrial inner membrane"/>
    <property type="evidence" value="ECO:0007669"/>
    <property type="project" value="UniProtKB-SubCell"/>
</dbReference>
<feature type="repeat" description="Solcar" evidence="9">
    <location>
        <begin position="134"/>
        <end position="219"/>
    </location>
</feature>
<comment type="subcellular location">
    <subcellularLocation>
        <location evidence="1">Mitochondrion inner membrane</location>
        <topology evidence="1">Multi-pass membrane protein</topology>
    </subcellularLocation>
</comment>
<evidence type="ECO:0000256" key="7">
    <source>
        <dbReference type="ARBA" id="ARBA00023128"/>
    </source>
</evidence>
<keyword evidence="4 9" id="KW-0812">Transmembrane</keyword>
<organism evidence="12 13">
    <name type="scientific">Calicophoron daubneyi</name>
    <name type="common">Rumen fluke</name>
    <name type="synonym">Paramphistomum daubneyi</name>
    <dbReference type="NCBI Taxonomy" id="300641"/>
    <lineage>
        <taxon>Eukaryota</taxon>
        <taxon>Metazoa</taxon>
        <taxon>Spiralia</taxon>
        <taxon>Lophotrochozoa</taxon>
        <taxon>Platyhelminthes</taxon>
        <taxon>Trematoda</taxon>
        <taxon>Digenea</taxon>
        <taxon>Plagiorchiida</taxon>
        <taxon>Pronocephalata</taxon>
        <taxon>Paramphistomoidea</taxon>
        <taxon>Paramphistomidae</taxon>
        <taxon>Calicophoron</taxon>
    </lineage>
</organism>
<evidence type="ECO:0000256" key="11">
    <source>
        <dbReference type="SAM" id="MobiDB-lite"/>
    </source>
</evidence>
<evidence type="ECO:0000256" key="10">
    <source>
        <dbReference type="RuleBase" id="RU000488"/>
    </source>
</evidence>
<feature type="repeat" description="Solcar" evidence="9">
    <location>
        <begin position="235"/>
        <end position="325"/>
    </location>
</feature>
<dbReference type="InterPro" id="IPR002067">
    <property type="entry name" value="MCP"/>
</dbReference>
<proteinExistence type="inferred from homology"/>
<gene>
    <name evidence="12" type="ORF">CDAUBV1_LOCUS3040</name>
</gene>
<reference evidence="12" key="1">
    <citation type="submission" date="2024-06" db="EMBL/GenBank/DDBJ databases">
        <authorList>
            <person name="Liu X."/>
            <person name="Lenzi L."/>
            <person name="Haldenby T S."/>
            <person name="Uol C."/>
        </authorList>
    </citation>
    <scope>NUCLEOTIDE SEQUENCE</scope>
</reference>
<evidence type="ECO:0000313" key="13">
    <source>
        <dbReference type="Proteomes" id="UP001497525"/>
    </source>
</evidence>
<evidence type="ECO:0000256" key="8">
    <source>
        <dbReference type="ARBA" id="ARBA00023136"/>
    </source>
</evidence>
<name>A0AAV2T408_CALDB</name>
<evidence type="ECO:0000256" key="1">
    <source>
        <dbReference type="ARBA" id="ARBA00004448"/>
    </source>
</evidence>
<comment type="caution">
    <text evidence="12">The sequence shown here is derived from an EMBL/GenBank/DDBJ whole genome shotgun (WGS) entry which is preliminary data.</text>
</comment>
<keyword evidence="3 10" id="KW-0813">Transport</keyword>
<evidence type="ECO:0000256" key="6">
    <source>
        <dbReference type="ARBA" id="ARBA00022792"/>
    </source>
</evidence>
<dbReference type="Pfam" id="PF00153">
    <property type="entry name" value="Mito_carr"/>
    <property type="match status" value="3"/>
</dbReference>
<feature type="repeat" description="Solcar" evidence="9">
    <location>
        <begin position="33"/>
        <end position="119"/>
    </location>
</feature>
<comment type="similarity">
    <text evidence="2 10">Belongs to the mitochondrial carrier (TC 2.A.29) family.</text>
</comment>
<evidence type="ECO:0000256" key="5">
    <source>
        <dbReference type="ARBA" id="ARBA00022737"/>
    </source>
</evidence>
<dbReference type="InterPro" id="IPR002167">
    <property type="entry name" value="GDC-like"/>
</dbReference>
<dbReference type="Proteomes" id="UP001497525">
    <property type="component" value="Unassembled WGS sequence"/>
</dbReference>
<evidence type="ECO:0000256" key="4">
    <source>
        <dbReference type="ARBA" id="ARBA00022692"/>
    </source>
</evidence>
<feature type="region of interest" description="Disordered" evidence="11">
    <location>
        <begin position="1"/>
        <end position="29"/>
    </location>
</feature>
<evidence type="ECO:0000256" key="2">
    <source>
        <dbReference type="ARBA" id="ARBA00006375"/>
    </source>
</evidence>
<dbReference type="EMBL" id="CAXLJL010000075">
    <property type="protein sequence ID" value="CAL5130819.1"/>
    <property type="molecule type" value="Genomic_DNA"/>
</dbReference>
<keyword evidence="7" id="KW-0496">Mitochondrion</keyword>
<keyword evidence="8 9" id="KW-0472">Membrane</keyword>
<keyword evidence="5" id="KW-0677">Repeat</keyword>
<dbReference type="AlphaFoldDB" id="A0AAV2T408"/>
<dbReference type="InterPro" id="IPR018108">
    <property type="entry name" value="MCP_transmembrane"/>
</dbReference>
<protein>
    <recommendedName>
        <fullName evidence="14">Mitochondrial coenzyme A transporter SLC25A42</fullName>
    </recommendedName>
</protein>
<keyword evidence="6" id="KW-0999">Mitochondrion inner membrane</keyword>
<dbReference type="PRINTS" id="PR00926">
    <property type="entry name" value="MITOCARRIER"/>
</dbReference>
<dbReference type="Gene3D" id="1.50.40.10">
    <property type="entry name" value="Mitochondrial carrier domain"/>
    <property type="match status" value="1"/>
</dbReference>
<dbReference type="InterPro" id="IPR023395">
    <property type="entry name" value="MCP_dom_sf"/>
</dbReference>
<dbReference type="PROSITE" id="PS50920">
    <property type="entry name" value="SOLCAR"/>
    <property type="match status" value="3"/>
</dbReference>
<dbReference type="GO" id="GO:0055085">
    <property type="term" value="P:transmembrane transport"/>
    <property type="evidence" value="ECO:0007669"/>
    <property type="project" value="InterPro"/>
</dbReference>
<evidence type="ECO:0000256" key="3">
    <source>
        <dbReference type="ARBA" id="ARBA00022448"/>
    </source>
</evidence>
<dbReference type="PANTHER" id="PTHR24089">
    <property type="entry name" value="SOLUTE CARRIER FAMILY 25"/>
    <property type="match status" value="1"/>
</dbReference>
<evidence type="ECO:0000256" key="9">
    <source>
        <dbReference type="PROSITE-ProRule" id="PRU00282"/>
    </source>
</evidence>
<dbReference type="PRINTS" id="PR00928">
    <property type="entry name" value="GRAVESDC"/>
</dbReference>
<evidence type="ECO:0000313" key="12">
    <source>
        <dbReference type="EMBL" id="CAL5130819.1"/>
    </source>
</evidence>
<sequence length="337" mass="37399">MVSEMKHPGPHSDLSESLSRGKSEKMTTSRPATAFRYNLVAGGLAGCVAKTVIAPLDRAKINFQSTSRRFSARALVSFLHVSYASNGLLSLWRGNTATLTRILPYAAIQYSSHERYKHLLGIDQPDLTHLHTSEIRAKRFLAGALAGTTSVACTYPLDFSRARMAVTSSTKYANLLDAIKTVYREEGVLTLYRGFLPAMCGSIPYAGTAFFTFETLKEYRMNKHAKKLGHRPKKLKPFENLCCGGFAGILGQTASYPLDIVRRRMQTAGVTGHPEYCLSIRNTLRLVYSTEGLAHGLFKGVTLNWIKGPIASGVSFTVFHQVQTFLHLYTKWQHADR</sequence>
<evidence type="ECO:0008006" key="14">
    <source>
        <dbReference type="Google" id="ProtNLM"/>
    </source>
</evidence>
<accession>A0AAV2T408</accession>